<accession>A0A4Z0JP96</accession>
<name>A0A4Z0JP96_9LACO</name>
<evidence type="ECO:0000256" key="1">
    <source>
        <dbReference type="ARBA" id="ARBA00022679"/>
    </source>
</evidence>
<dbReference type="PANTHER" id="PTHR36449:SF1">
    <property type="entry name" value="ACETYLTRANSFERASE"/>
    <property type="match status" value="1"/>
</dbReference>
<evidence type="ECO:0000313" key="4">
    <source>
        <dbReference type="Proteomes" id="UP000298021"/>
    </source>
</evidence>
<keyword evidence="1 3" id="KW-0808">Transferase</keyword>
<dbReference type="PANTHER" id="PTHR36449">
    <property type="entry name" value="ACETYLTRANSFERASE-RELATED"/>
    <property type="match status" value="1"/>
</dbReference>
<dbReference type="OrthoDB" id="1695776at2"/>
<keyword evidence="2" id="KW-0012">Acyltransferase</keyword>
<dbReference type="GO" id="GO:0016746">
    <property type="term" value="F:acyltransferase activity"/>
    <property type="evidence" value="ECO:0007669"/>
    <property type="project" value="UniProtKB-KW"/>
</dbReference>
<protein>
    <submittedName>
        <fullName evidence="3">GNAT family acetyltransferase</fullName>
    </submittedName>
</protein>
<dbReference type="Gene3D" id="3.40.630.30">
    <property type="match status" value="1"/>
</dbReference>
<comment type="caution">
    <text evidence="3">The sequence shown here is derived from an EMBL/GenBank/DDBJ whole genome shotgun (WGS) entry which is preliminary data.</text>
</comment>
<dbReference type="RefSeq" id="WP_135371298.1">
    <property type="nucleotide sequence ID" value="NZ_RKLY01000003.1"/>
</dbReference>
<proteinExistence type="predicted"/>
<keyword evidence="4" id="KW-1185">Reference proteome</keyword>
<gene>
    <name evidence="3" type="ORF">EGT49_02085</name>
</gene>
<evidence type="ECO:0000313" key="3">
    <source>
        <dbReference type="EMBL" id="TGD24924.1"/>
    </source>
</evidence>
<organism evidence="3 4">
    <name type="scientific">Companilactobacillus suantsaicola</name>
    <dbReference type="NCBI Taxonomy" id="2487723"/>
    <lineage>
        <taxon>Bacteria</taxon>
        <taxon>Bacillati</taxon>
        <taxon>Bacillota</taxon>
        <taxon>Bacilli</taxon>
        <taxon>Lactobacillales</taxon>
        <taxon>Lactobacillaceae</taxon>
        <taxon>Companilactobacillus</taxon>
    </lineage>
</organism>
<reference evidence="3 4" key="1">
    <citation type="submission" date="2018-10" db="EMBL/GenBank/DDBJ databases">
        <title>Lactobacillus sp. R7 and Lactobacillus sp. R19 isolated from fermented mustard green product of Taiwan.</title>
        <authorList>
            <person name="Lin S.-T."/>
        </authorList>
    </citation>
    <scope>NUCLEOTIDE SEQUENCE [LARGE SCALE GENOMIC DNA]</scope>
    <source>
        <strain evidence="3 4">BCRC 81127</strain>
    </source>
</reference>
<dbReference type="EMBL" id="RKLY01000003">
    <property type="protein sequence ID" value="TGD24924.1"/>
    <property type="molecule type" value="Genomic_DNA"/>
</dbReference>
<evidence type="ECO:0000256" key="2">
    <source>
        <dbReference type="ARBA" id="ARBA00023315"/>
    </source>
</evidence>
<dbReference type="Proteomes" id="UP000298021">
    <property type="component" value="Unassembled WGS sequence"/>
</dbReference>
<sequence>MAYNIIQLKELMDQEYDLSKLFSTFSSINEDVENFLLNKSEQFETMDLARTYLIFSKYRGENILAGYYSITNKPLMMSKKNFSRLSNTLRKRLLGMGQKTERENYEIKSILLGQIGKNFNYKNSISGTDILKLSYITISQVYQLIGGRIIYLEVDNNDKLRSFYTNNGFKEIDNYRTPNEQCLFIKRISDIL</sequence>
<dbReference type="AlphaFoldDB" id="A0A4Z0JP96"/>